<feature type="domain" description="Histidine kinase" evidence="17">
    <location>
        <begin position="347"/>
        <end position="565"/>
    </location>
</feature>
<dbReference type="EMBL" id="JAAZQQ010000001">
    <property type="protein sequence ID" value="NKX43589.1"/>
    <property type="molecule type" value="Genomic_DNA"/>
</dbReference>
<dbReference type="InterPro" id="IPR036890">
    <property type="entry name" value="HATPase_C_sf"/>
</dbReference>
<comment type="caution">
    <text evidence="21">The sequence shown here is derived from an EMBL/GenBank/DDBJ whole genome shotgun (WGS) entry which is preliminary data.</text>
</comment>
<dbReference type="InterPro" id="IPR005467">
    <property type="entry name" value="His_kinase_dom"/>
</dbReference>
<dbReference type="SMART" id="SM00091">
    <property type="entry name" value="PAS"/>
    <property type="match status" value="1"/>
</dbReference>
<dbReference type="NCBIfam" id="TIGR00229">
    <property type="entry name" value="sensory_box"/>
    <property type="match status" value="1"/>
</dbReference>
<dbReference type="InterPro" id="IPR003661">
    <property type="entry name" value="HisK_dim/P_dom"/>
</dbReference>
<dbReference type="SMART" id="SM00387">
    <property type="entry name" value="HATPase_c"/>
    <property type="match status" value="1"/>
</dbReference>
<evidence type="ECO:0000259" key="19">
    <source>
        <dbReference type="PROSITE" id="PS50112"/>
    </source>
</evidence>
<keyword evidence="9" id="KW-0418">Kinase</keyword>
<dbReference type="PANTHER" id="PTHR43047:SF64">
    <property type="entry name" value="HISTIDINE KINASE CONTAINING CHEY-HOMOLOGOUS RECEIVER DOMAIN AND PAS DOMAIN-RELATED"/>
    <property type="match status" value="1"/>
</dbReference>
<dbReference type="GO" id="GO:0006355">
    <property type="term" value="P:regulation of DNA-templated transcription"/>
    <property type="evidence" value="ECO:0007669"/>
    <property type="project" value="InterPro"/>
</dbReference>
<dbReference type="CDD" id="cd16922">
    <property type="entry name" value="HATPase_EvgS-ArcB-TorS-like"/>
    <property type="match status" value="1"/>
</dbReference>
<evidence type="ECO:0000256" key="11">
    <source>
        <dbReference type="ARBA" id="ARBA00022989"/>
    </source>
</evidence>
<dbReference type="GO" id="GO:0000155">
    <property type="term" value="F:phosphorelay sensor kinase activity"/>
    <property type="evidence" value="ECO:0007669"/>
    <property type="project" value="InterPro"/>
</dbReference>
<feature type="modified residue" description="4-aspartylphosphate" evidence="15">
    <location>
        <position position="643"/>
    </location>
</feature>
<evidence type="ECO:0000259" key="18">
    <source>
        <dbReference type="PROSITE" id="PS50110"/>
    </source>
</evidence>
<comment type="subcellular location">
    <subcellularLocation>
        <location evidence="2">Cell inner membrane</location>
        <topology evidence="2">Multi-pass membrane protein</topology>
    </subcellularLocation>
</comment>
<dbReference type="InterPro" id="IPR001789">
    <property type="entry name" value="Sig_transdc_resp-reg_receiver"/>
</dbReference>
<dbReference type="AlphaFoldDB" id="A0A7X6JXN8"/>
<dbReference type="InterPro" id="IPR035965">
    <property type="entry name" value="PAS-like_dom_sf"/>
</dbReference>
<dbReference type="SUPFAM" id="SSF55785">
    <property type="entry name" value="PYP-like sensor domain (PAS domain)"/>
    <property type="match status" value="1"/>
</dbReference>
<dbReference type="InterPro" id="IPR036097">
    <property type="entry name" value="HisK_dim/P_sf"/>
</dbReference>
<dbReference type="Gene3D" id="1.10.287.130">
    <property type="match status" value="1"/>
</dbReference>
<reference evidence="21 22" key="1">
    <citation type="submission" date="2020-04" db="EMBL/GenBank/DDBJ databases">
        <authorList>
            <person name="Yoon J."/>
        </authorList>
    </citation>
    <scope>NUCLEOTIDE SEQUENCE [LARGE SCALE GENOMIC DNA]</scope>
    <source>
        <strain evidence="21 22">KMU-115</strain>
    </source>
</reference>
<evidence type="ECO:0000259" key="20">
    <source>
        <dbReference type="PROSITE" id="PS50894"/>
    </source>
</evidence>
<gene>
    <name evidence="21" type="ORF">HCU73_03215</name>
</gene>
<dbReference type="CDD" id="cd00130">
    <property type="entry name" value="PAS"/>
    <property type="match status" value="1"/>
</dbReference>
<evidence type="ECO:0000256" key="16">
    <source>
        <dbReference type="SAM" id="Phobius"/>
    </source>
</evidence>
<keyword evidence="4" id="KW-1003">Cell membrane</keyword>
<dbReference type="Gene3D" id="1.20.120.160">
    <property type="entry name" value="HPT domain"/>
    <property type="match status" value="1"/>
</dbReference>
<dbReference type="CDD" id="cd17546">
    <property type="entry name" value="REC_hyHK_CKI1_RcsC-like"/>
    <property type="match status" value="1"/>
</dbReference>
<dbReference type="PROSITE" id="PS50894">
    <property type="entry name" value="HPT"/>
    <property type="match status" value="1"/>
</dbReference>
<dbReference type="PROSITE" id="PS50110">
    <property type="entry name" value="RESPONSE_REGULATORY"/>
    <property type="match status" value="1"/>
</dbReference>
<dbReference type="PROSITE" id="PS50109">
    <property type="entry name" value="HIS_KIN"/>
    <property type="match status" value="1"/>
</dbReference>
<dbReference type="SUPFAM" id="SSF47226">
    <property type="entry name" value="Histidine-containing phosphotransfer domain, HPT domain"/>
    <property type="match status" value="1"/>
</dbReference>
<name>A0A7X6JXN8_9RHOB</name>
<organism evidence="21 22">
    <name type="scientific">Roseicyclus persicicus</name>
    <dbReference type="NCBI Taxonomy" id="2650661"/>
    <lineage>
        <taxon>Bacteria</taxon>
        <taxon>Pseudomonadati</taxon>
        <taxon>Pseudomonadota</taxon>
        <taxon>Alphaproteobacteria</taxon>
        <taxon>Rhodobacterales</taxon>
        <taxon>Roseobacteraceae</taxon>
        <taxon>Roseicyclus</taxon>
    </lineage>
</organism>
<dbReference type="SUPFAM" id="SSF47384">
    <property type="entry name" value="Homodimeric domain of signal transducing histidine kinase"/>
    <property type="match status" value="1"/>
</dbReference>
<evidence type="ECO:0000256" key="4">
    <source>
        <dbReference type="ARBA" id="ARBA00022475"/>
    </source>
</evidence>
<evidence type="ECO:0000313" key="21">
    <source>
        <dbReference type="EMBL" id="NKX43589.1"/>
    </source>
</evidence>
<evidence type="ECO:0000256" key="6">
    <source>
        <dbReference type="ARBA" id="ARBA00022553"/>
    </source>
</evidence>
<keyword evidence="13 16" id="KW-0472">Membrane</keyword>
<feature type="domain" description="Response regulatory" evidence="18">
    <location>
        <begin position="594"/>
        <end position="711"/>
    </location>
</feature>
<keyword evidence="8 16" id="KW-0812">Transmembrane</keyword>
<dbReference type="Pfam" id="PF02518">
    <property type="entry name" value="HATPase_c"/>
    <property type="match status" value="1"/>
</dbReference>
<keyword evidence="10" id="KW-0067">ATP-binding</keyword>
<dbReference type="GO" id="GO:0005886">
    <property type="term" value="C:plasma membrane"/>
    <property type="evidence" value="ECO:0007669"/>
    <property type="project" value="UniProtKB-SubCell"/>
</dbReference>
<dbReference type="Pfam" id="PF00512">
    <property type="entry name" value="HisKA"/>
    <property type="match status" value="1"/>
</dbReference>
<evidence type="ECO:0000256" key="15">
    <source>
        <dbReference type="PROSITE-ProRule" id="PRU00169"/>
    </source>
</evidence>
<keyword evidence="12" id="KW-0902">Two-component regulatory system</keyword>
<dbReference type="InterPro" id="IPR003594">
    <property type="entry name" value="HATPase_dom"/>
</dbReference>
<evidence type="ECO:0000313" key="22">
    <source>
        <dbReference type="Proteomes" id="UP000526408"/>
    </source>
</evidence>
<keyword evidence="6 15" id="KW-0597">Phosphoprotein</keyword>
<evidence type="ECO:0000256" key="13">
    <source>
        <dbReference type="ARBA" id="ARBA00023136"/>
    </source>
</evidence>
<feature type="modified residue" description="Phosphohistidine" evidence="14">
    <location>
        <position position="784"/>
    </location>
</feature>
<protein>
    <recommendedName>
        <fullName evidence="3">histidine kinase</fullName>
        <ecNumber evidence="3">2.7.13.3</ecNumber>
    </recommendedName>
</protein>
<dbReference type="InterPro" id="IPR004358">
    <property type="entry name" value="Sig_transdc_His_kin-like_C"/>
</dbReference>
<evidence type="ECO:0000256" key="14">
    <source>
        <dbReference type="PROSITE-ProRule" id="PRU00110"/>
    </source>
</evidence>
<comment type="catalytic activity">
    <reaction evidence="1">
        <text>ATP + protein L-histidine = ADP + protein N-phospho-L-histidine.</text>
        <dbReference type="EC" id="2.7.13.3"/>
    </reaction>
</comment>
<dbReference type="CDD" id="cd00082">
    <property type="entry name" value="HisKA"/>
    <property type="match status" value="1"/>
</dbReference>
<accession>A0A7X6JXN8</accession>
<dbReference type="EC" id="2.7.13.3" evidence="3"/>
<dbReference type="InterPro" id="IPR008207">
    <property type="entry name" value="Sig_transdc_His_kin_Hpt_dom"/>
</dbReference>
<dbReference type="SUPFAM" id="SSF55874">
    <property type="entry name" value="ATPase domain of HSP90 chaperone/DNA topoisomerase II/histidine kinase"/>
    <property type="match status" value="1"/>
</dbReference>
<evidence type="ECO:0000256" key="1">
    <source>
        <dbReference type="ARBA" id="ARBA00000085"/>
    </source>
</evidence>
<dbReference type="InterPro" id="IPR011006">
    <property type="entry name" value="CheY-like_superfamily"/>
</dbReference>
<evidence type="ECO:0000259" key="17">
    <source>
        <dbReference type="PROSITE" id="PS50109"/>
    </source>
</evidence>
<dbReference type="RefSeq" id="WP_168621947.1">
    <property type="nucleotide sequence ID" value="NZ_JAAZQQ010000001.1"/>
</dbReference>
<keyword evidence="10" id="KW-0547">Nucleotide-binding</keyword>
<keyword evidence="5" id="KW-0997">Cell inner membrane</keyword>
<dbReference type="Gene3D" id="3.40.50.2300">
    <property type="match status" value="1"/>
</dbReference>
<evidence type="ECO:0000256" key="3">
    <source>
        <dbReference type="ARBA" id="ARBA00012438"/>
    </source>
</evidence>
<dbReference type="PRINTS" id="PR00344">
    <property type="entry name" value="BCTRLSENSOR"/>
</dbReference>
<dbReference type="SUPFAM" id="SSF52172">
    <property type="entry name" value="CheY-like"/>
    <property type="match status" value="1"/>
</dbReference>
<feature type="transmembrane region" description="Helical" evidence="16">
    <location>
        <begin position="164"/>
        <end position="187"/>
    </location>
</feature>
<dbReference type="Gene3D" id="3.30.565.10">
    <property type="entry name" value="Histidine kinase-like ATPase, C-terminal domain"/>
    <property type="match status" value="1"/>
</dbReference>
<dbReference type="FunFam" id="3.30.565.10:FF:000010">
    <property type="entry name" value="Sensor histidine kinase RcsC"/>
    <property type="match status" value="1"/>
</dbReference>
<dbReference type="Pfam" id="PF00072">
    <property type="entry name" value="Response_reg"/>
    <property type="match status" value="1"/>
</dbReference>
<dbReference type="SMART" id="SM00448">
    <property type="entry name" value="REC"/>
    <property type="match status" value="1"/>
</dbReference>
<evidence type="ECO:0000256" key="9">
    <source>
        <dbReference type="ARBA" id="ARBA00022777"/>
    </source>
</evidence>
<feature type="domain" description="HPt" evidence="20">
    <location>
        <begin position="744"/>
        <end position="837"/>
    </location>
</feature>
<keyword evidence="11 16" id="KW-1133">Transmembrane helix</keyword>
<keyword evidence="7" id="KW-0808">Transferase</keyword>
<dbReference type="InterPro" id="IPR000014">
    <property type="entry name" value="PAS"/>
</dbReference>
<feature type="domain" description="PAS" evidence="19">
    <location>
        <begin position="200"/>
        <end position="271"/>
    </location>
</feature>
<dbReference type="InterPro" id="IPR013767">
    <property type="entry name" value="PAS_fold"/>
</dbReference>
<proteinExistence type="predicted"/>
<dbReference type="Pfam" id="PF00989">
    <property type="entry name" value="PAS"/>
    <property type="match status" value="1"/>
</dbReference>
<evidence type="ECO:0000256" key="7">
    <source>
        <dbReference type="ARBA" id="ARBA00022679"/>
    </source>
</evidence>
<dbReference type="PROSITE" id="PS50112">
    <property type="entry name" value="PAS"/>
    <property type="match status" value="1"/>
</dbReference>
<evidence type="ECO:0000256" key="2">
    <source>
        <dbReference type="ARBA" id="ARBA00004429"/>
    </source>
</evidence>
<dbReference type="InterPro" id="IPR036641">
    <property type="entry name" value="HPT_dom_sf"/>
</dbReference>
<keyword evidence="22" id="KW-1185">Reference proteome</keyword>
<evidence type="ECO:0000256" key="8">
    <source>
        <dbReference type="ARBA" id="ARBA00022692"/>
    </source>
</evidence>
<sequence length="841" mass="89621">MLIALALGYLVQMAQEVRREIDALATANSDNTQWALAQADVDVLALQAAIAAAGAAPDTSLRDVRNRFDILFSRVRILSTSPLYALMRQDPGVVAALGRIDVFLAETVPLIDGDDAGLRAALPALSARTEAIRAEVRYVTLEGVAALARESDVQRTGVAATLSLVSTLTAALFFVMIVLLALLAHFVRQERARARAERHTRARLASIIATSLDAVLVVDEDSRVIEFNGAAEQIFGYTRDEALGARMEDLIVPDHLRMAHKDGMARYLATGQKRMIGQGRIQLEARRKSGEVFPMELSVSSAETRGGEIFVSFARDISRRVAAERELIQARDKAVAGEKAKADLIAVMSHEMRTPLNGMLGTLELLDTAGRDAREAEYLDIIRASGRQLLHHVDTVLEISRAEAGKIVFAQEPFSLPALLRELVESQRVVAEHRGNALSHRVDMQGHDQVVGDPARIRQVLLNLVGNAIKFTRNGTIWVEAERLGGSDMVELRVVDDGIGIDAADQARVFDDFVTLDTSYTRAVGGTGLGLAIVRRLVVAMGGEVGLKSEKGAGSVFWVRLPLPSVTRLAAALPPAVPGPADAAPVPGPVPPMKVLIVEDNRINRVVLRDLLEQDGHRVDEAHDGQQGVEAAARTAYDIVLMDISMPVLDGVAATRAIRSAEARGTRLPIVALTAHAAPADKERFRAAGVDEILVKPISRKGLRAVLARFSQHGAAAPSEPGAEAADPAPLDRAQLDELAAALGPEKVRALVGAYLSETGAAIAAIVARLQTGAVDASLADAVHHAAGSSALFGAQALRGALAALEDRIRDGDAPDAQDASALAEVWTRTAQALEALNTGA</sequence>
<evidence type="ECO:0000256" key="12">
    <source>
        <dbReference type="ARBA" id="ARBA00023012"/>
    </source>
</evidence>
<dbReference type="Gene3D" id="3.30.450.20">
    <property type="entry name" value="PAS domain"/>
    <property type="match status" value="1"/>
</dbReference>
<dbReference type="SMART" id="SM00388">
    <property type="entry name" value="HisKA"/>
    <property type="match status" value="1"/>
</dbReference>
<dbReference type="PANTHER" id="PTHR43047">
    <property type="entry name" value="TWO-COMPONENT HISTIDINE PROTEIN KINASE"/>
    <property type="match status" value="1"/>
</dbReference>
<evidence type="ECO:0000256" key="5">
    <source>
        <dbReference type="ARBA" id="ARBA00022519"/>
    </source>
</evidence>
<evidence type="ECO:0000256" key="10">
    <source>
        <dbReference type="ARBA" id="ARBA00022840"/>
    </source>
</evidence>
<dbReference type="Proteomes" id="UP000526408">
    <property type="component" value="Unassembled WGS sequence"/>
</dbReference>